<dbReference type="AlphaFoldDB" id="A0A6V1N447"/>
<keyword evidence="1" id="KW-0547">Nucleotide-binding</keyword>
<dbReference type="PROSITE" id="PS50893">
    <property type="entry name" value="ABC_TRANSPORTER_2"/>
    <property type="match status" value="1"/>
</dbReference>
<dbReference type="InterPro" id="IPR050173">
    <property type="entry name" value="ABC_transporter_C-like"/>
</dbReference>
<dbReference type="Pfam" id="PF00005">
    <property type="entry name" value="ABC_tran"/>
    <property type="match status" value="1"/>
</dbReference>
<dbReference type="GO" id="GO:0005524">
    <property type="term" value="F:ATP binding"/>
    <property type="evidence" value="ECO:0007669"/>
    <property type="project" value="UniProtKB-KW"/>
</dbReference>
<dbReference type="PROSITE" id="PS00211">
    <property type="entry name" value="ABC_TRANSPORTER_1"/>
    <property type="match status" value="1"/>
</dbReference>
<reference evidence="4" key="1">
    <citation type="submission" date="2021-01" db="EMBL/GenBank/DDBJ databases">
        <authorList>
            <person name="Corre E."/>
            <person name="Pelletier E."/>
            <person name="Niang G."/>
            <person name="Scheremetjew M."/>
            <person name="Finn R."/>
            <person name="Kale V."/>
            <person name="Holt S."/>
            <person name="Cochrane G."/>
            <person name="Meng A."/>
            <person name="Brown T."/>
            <person name="Cohen L."/>
        </authorList>
    </citation>
    <scope>NUCLEOTIDE SEQUENCE</scope>
    <source>
        <strain evidence="4">CCMP3107</strain>
    </source>
</reference>
<feature type="domain" description="ABC transporter" evidence="3">
    <location>
        <begin position="1"/>
        <end position="227"/>
    </location>
</feature>
<gene>
    <name evidence="4" type="ORF">HAKA00212_LOCUS25756</name>
</gene>
<sequence>MNISFELESGDKLGIIGRTGSGKSSLMMAFFRMVPFSGRVRLDGVDARRVALGDLRARVGAVPQAPLLFRAPLRRNLDPAGLHSDQDIWDALDKCHIGDLFRSRSETDSGRIQSGLSLMLGNGPECVKLSFGQKQLLCLARTLLKRPKIVFIDEATASIDSQTDALIQNTLKDNFANCTLLMIAHRMSTVSAICTKVLALENGELRWMLSIEEAQKRNFEISLASSEP</sequence>
<dbReference type="SMART" id="SM00382">
    <property type="entry name" value="AAA"/>
    <property type="match status" value="1"/>
</dbReference>
<evidence type="ECO:0000259" key="3">
    <source>
        <dbReference type="PROSITE" id="PS50893"/>
    </source>
</evidence>
<name>A0A6V1N447_HETAK</name>
<evidence type="ECO:0000256" key="2">
    <source>
        <dbReference type="ARBA" id="ARBA00022840"/>
    </source>
</evidence>
<dbReference type="InterPro" id="IPR017871">
    <property type="entry name" value="ABC_transporter-like_CS"/>
</dbReference>
<evidence type="ECO:0000313" key="4">
    <source>
        <dbReference type="EMBL" id="CAE0652322.1"/>
    </source>
</evidence>
<proteinExistence type="predicted"/>
<dbReference type="GO" id="GO:0016887">
    <property type="term" value="F:ATP hydrolysis activity"/>
    <property type="evidence" value="ECO:0007669"/>
    <property type="project" value="InterPro"/>
</dbReference>
<dbReference type="InterPro" id="IPR003593">
    <property type="entry name" value="AAA+_ATPase"/>
</dbReference>
<dbReference type="EMBL" id="HBIU01059389">
    <property type="protein sequence ID" value="CAE0652322.1"/>
    <property type="molecule type" value="Transcribed_RNA"/>
</dbReference>
<accession>A0A6V1N447</accession>
<organism evidence="4">
    <name type="scientific">Heterosigma akashiwo</name>
    <name type="common">Chromophytic alga</name>
    <name type="synonym">Heterosigma carterae</name>
    <dbReference type="NCBI Taxonomy" id="2829"/>
    <lineage>
        <taxon>Eukaryota</taxon>
        <taxon>Sar</taxon>
        <taxon>Stramenopiles</taxon>
        <taxon>Ochrophyta</taxon>
        <taxon>Raphidophyceae</taxon>
        <taxon>Chattonellales</taxon>
        <taxon>Chattonellaceae</taxon>
        <taxon>Heterosigma</taxon>
    </lineage>
</organism>
<dbReference type="PANTHER" id="PTHR24223">
    <property type="entry name" value="ATP-BINDING CASSETTE SUB-FAMILY C"/>
    <property type="match status" value="1"/>
</dbReference>
<dbReference type="InterPro" id="IPR003439">
    <property type="entry name" value="ABC_transporter-like_ATP-bd"/>
</dbReference>
<dbReference type="GO" id="GO:0016020">
    <property type="term" value="C:membrane"/>
    <property type="evidence" value="ECO:0007669"/>
    <property type="project" value="TreeGrafter"/>
</dbReference>
<dbReference type="GO" id="GO:0042626">
    <property type="term" value="F:ATPase-coupled transmembrane transporter activity"/>
    <property type="evidence" value="ECO:0007669"/>
    <property type="project" value="TreeGrafter"/>
</dbReference>
<evidence type="ECO:0000256" key="1">
    <source>
        <dbReference type="ARBA" id="ARBA00022741"/>
    </source>
</evidence>
<protein>
    <recommendedName>
        <fullName evidence="3">ABC transporter domain-containing protein</fullName>
    </recommendedName>
</protein>
<dbReference type="InterPro" id="IPR027417">
    <property type="entry name" value="P-loop_NTPase"/>
</dbReference>
<dbReference type="SUPFAM" id="SSF52540">
    <property type="entry name" value="P-loop containing nucleoside triphosphate hydrolases"/>
    <property type="match status" value="1"/>
</dbReference>
<dbReference type="Gene3D" id="3.40.50.300">
    <property type="entry name" value="P-loop containing nucleotide triphosphate hydrolases"/>
    <property type="match status" value="1"/>
</dbReference>
<keyword evidence="2" id="KW-0067">ATP-binding</keyword>